<accession>S0AQR6</accession>
<dbReference type="EMBL" id="CP004145">
    <property type="protein sequence ID" value="AGO60410.1"/>
    <property type="molecule type" value="Genomic_DNA"/>
</dbReference>
<dbReference type="KEGG" id="fac:FACI_IFERC01G0430"/>
<keyword evidence="2" id="KW-1185">Reference proteome</keyword>
<proteinExistence type="predicted"/>
<name>S0AQR6_FERAC</name>
<protein>
    <submittedName>
        <fullName evidence="1">Uncharacterized protein</fullName>
    </submittedName>
</protein>
<evidence type="ECO:0000313" key="2">
    <source>
        <dbReference type="Proteomes" id="UP000014660"/>
    </source>
</evidence>
<dbReference type="RefSeq" id="WP_009886453.1">
    <property type="nucleotide sequence ID" value="NC_021592.1"/>
</dbReference>
<evidence type="ECO:0000313" key="1">
    <source>
        <dbReference type="EMBL" id="AGO60410.1"/>
    </source>
</evidence>
<dbReference type="AlphaFoldDB" id="S0AQR6"/>
<organism evidence="1 2">
    <name type="scientific">Ferroplasma acidarmanus Fer1</name>
    <dbReference type="NCBI Taxonomy" id="333146"/>
    <lineage>
        <taxon>Archaea</taxon>
        <taxon>Methanobacteriati</taxon>
        <taxon>Thermoplasmatota</taxon>
        <taxon>Thermoplasmata</taxon>
        <taxon>Thermoplasmatales</taxon>
        <taxon>Ferroplasmaceae</taxon>
        <taxon>Ferroplasma</taxon>
    </lineage>
</organism>
<dbReference type="Proteomes" id="UP000014660">
    <property type="component" value="Chromosome"/>
</dbReference>
<dbReference type="HOGENOM" id="CLU_2475848_0_0_2"/>
<gene>
    <name evidence="1" type="ORF">FACI_IFERC00001G0430</name>
</gene>
<sequence length="87" mass="9715">MALSSIVIIILILKIHLIYSEISADTFAAETMGTTIPVISTLKKALEIVIQNYPDKGKRYNAIYLRRKISLEKKTYLNGADESNASK</sequence>
<dbReference type="GeneID" id="16024581"/>
<reference evidence="1 2" key="1">
    <citation type="journal article" date="2007" name="Proc. Natl. Acad. Sci. U.S.A.">
        <title>Genome dynamics in a natural archaeal population.</title>
        <authorList>
            <person name="Allen E.E."/>
            <person name="Tyson G.W."/>
            <person name="Whitaker R.J."/>
            <person name="Detter J.C."/>
            <person name="Richardson P.M."/>
            <person name="Banfield J.F."/>
        </authorList>
    </citation>
    <scope>NUCLEOTIDE SEQUENCE [LARGE SCALE GENOMIC DNA]</scope>
    <source>
        <strain evidence="2">fer1</strain>
    </source>
</reference>